<dbReference type="EMBL" id="MN079093">
    <property type="protein sequence ID" value="QEA04999.1"/>
    <property type="molecule type" value="Genomic_DNA"/>
</dbReference>
<feature type="domain" description="Lipid/polyisoprenoid-binding YceI-like" evidence="1">
    <location>
        <begin position="26"/>
        <end position="193"/>
    </location>
</feature>
<evidence type="ECO:0000259" key="1">
    <source>
        <dbReference type="SMART" id="SM00867"/>
    </source>
</evidence>
<dbReference type="Pfam" id="PF04264">
    <property type="entry name" value="YceI"/>
    <property type="match status" value="1"/>
</dbReference>
<reference evidence="2" key="1">
    <citation type="submission" date="2019-06" db="EMBL/GenBank/DDBJ databases">
        <authorList>
            <person name="Murdoch R.W."/>
            <person name="Fathepure B."/>
        </authorList>
    </citation>
    <scope>NUCLEOTIDE SEQUENCE</scope>
</reference>
<gene>
    <name evidence="2" type="primary">yceI</name>
    <name evidence="2" type="ORF">KBTEX_01318</name>
</gene>
<dbReference type="AlphaFoldDB" id="A0A5B8R7C6"/>
<evidence type="ECO:0000313" key="2">
    <source>
        <dbReference type="EMBL" id="QEA04999.1"/>
    </source>
</evidence>
<dbReference type="PANTHER" id="PTHR34406">
    <property type="entry name" value="PROTEIN YCEI"/>
    <property type="match status" value="1"/>
</dbReference>
<name>A0A5B8R7C6_9ZZZZ</name>
<sequence>MKRILTTIAATLLAFGVTAAQAAPEQYKLDTAHTFITFKTSHIGFSWMPGVFHDFSGTITYDPEDRAASSTEFTVQTESVDTFHAERNKHLRERDGLFETGEFPTAKFVSTSYEPTGPDSAKLTGELTIKGNTHTVEFKVQELAARKDPWGNFRRAFSASATINLADFGLTYFADNNIPEPKTAEINISVEALRQ</sequence>
<dbReference type="InterPro" id="IPR007372">
    <property type="entry name" value="Lipid/polyisoprenoid-bd_YceI"/>
</dbReference>
<protein>
    <submittedName>
        <fullName evidence="2">Protein YceI</fullName>
    </submittedName>
</protein>
<accession>A0A5B8R7C6</accession>
<dbReference type="Gene3D" id="2.40.128.110">
    <property type="entry name" value="Lipid/polyisoprenoid-binding, YceI-like"/>
    <property type="match status" value="1"/>
</dbReference>
<dbReference type="SMART" id="SM00867">
    <property type="entry name" value="YceI"/>
    <property type="match status" value="1"/>
</dbReference>
<dbReference type="SUPFAM" id="SSF101874">
    <property type="entry name" value="YceI-like"/>
    <property type="match status" value="1"/>
</dbReference>
<dbReference type="InterPro" id="IPR036761">
    <property type="entry name" value="TTHA0802/YceI-like_sf"/>
</dbReference>
<proteinExistence type="predicted"/>
<dbReference type="PANTHER" id="PTHR34406:SF1">
    <property type="entry name" value="PROTEIN YCEI"/>
    <property type="match status" value="1"/>
</dbReference>
<organism evidence="2">
    <name type="scientific">uncultured organism</name>
    <dbReference type="NCBI Taxonomy" id="155900"/>
    <lineage>
        <taxon>unclassified sequences</taxon>
        <taxon>environmental samples</taxon>
    </lineage>
</organism>